<evidence type="ECO:0000313" key="2">
    <source>
        <dbReference type="EMBL" id="BAD10345.1"/>
    </source>
</evidence>
<proteinExistence type="predicted"/>
<reference evidence="3" key="1">
    <citation type="journal article" date="2005" name="Nature">
        <title>The map-based sequence of the rice genome.</title>
        <authorList>
            <consortium name="International rice genome sequencing project (IRGSP)"/>
            <person name="Matsumoto T."/>
            <person name="Wu J."/>
            <person name="Kanamori H."/>
            <person name="Katayose Y."/>
            <person name="Fujisawa M."/>
            <person name="Namiki N."/>
            <person name="Mizuno H."/>
            <person name="Yamamoto K."/>
            <person name="Antonio B.A."/>
            <person name="Baba T."/>
            <person name="Sakata K."/>
            <person name="Nagamura Y."/>
            <person name="Aoki H."/>
            <person name="Arikawa K."/>
            <person name="Arita K."/>
            <person name="Bito T."/>
            <person name="Chiden Y."/>
            <person name="Fujitsuka N."/>
            <person name="Fukunaka R."/>
            <person name="Hamada M."/>
            <person name="Harada C."/>
            <person name="Hayashi A."/>
            <person name="Hijishita S."/>
            <person name="Honda M."/>
            <person name="Hosokawa S."/>
            <person name="Ichikawa Y."/>
            <person name="Idonuma A."/>
            <person name="Iijima M."/>
            <person name="Ikeda M."/>
            <person name="Ikeno M."/>
            <person name="Ito K."/>
            <person name="Ito S."/>
            <person name="Ito T."/>
            <person name="Ito Y."/>
            <person name="Ito Y."/>
            <person name="Iwabuchi A."/>
            <person name="Kamiya K."/>
            <person name="Karasawa W."/>
            <person name="Kurita K."/>
            <person name="Katagiri S."/>
            <person name="Kikuta A."/>
            <person name="Kobayashi H."/>
            <person name="Kobayashi N."/>
            <person name="Machita K."/>
            <person name="Maehara T."/>
            <person name="Masukawa M."/>
            <person name="Mizubayashi T."/>
            <person name="Mukai Y."/>
            <person name="Nagasaki H."/>
            <person name="Nagata Y."/>
            <person name="Naito S."/>
            <person name="Nakashima M."/>
            <person name="Nakama Y."/>
            <person name="Nakamichi Y."/>
            <person name="Nakamura M."/>
            <person name="Meguro A."/>
            <person name="Negishi M."/>
            <person name="Ohta I."/>
            <person name="Ohta T."/>
            <person name="Okamoto M."/>
            <person name="Ono N."/>
            <person name="Saji S."/>
            <person name="Sakaguchi M."/>
            <person name="Sakai K."/>
            <person name="Shibata M."/>
            <person name="Shimokawa T."/>
            <person name="Song J."/>
            <person name="Takazaki Y."/>
            <person name="Terasawa K."/>
            <person name="Tsugane M."/>
            <person name="Tsuji K."/>
            <person name="Ueda S."/>
            <person name="Waki K."/>
            <person name="Yamagata H."/>
            <person name="Yamamoto M."/>
            <person name="Yamamoto S."/>
            <person name="Yamane H."/>
            <person name="Yoshiki S."/>
            <person name="Yoshihara R."/>
            <person name="Yukawa K."/>
            <person name="Zhong H."/>
            <person name="Yano M."/>
            <person name="Yuan Q."/>
            <person name="Ouyang S."/>
            <person name="Liu J."/>
            <person name="Jones K.M."/>
            <person name="Gansberger K."/>
            <person name="Moffat K."/>
            <person name="Hill J."/>
            <person name="Bera J."/>
            <person name="Fadrosh D."/>
            <person name="Jin S."/>
            <person name="Johri S."/>
            <person name="Kim M."/>
            <person name="Overton L."/>
            <person name="Reardon M."/>
            <person name="Tsitrin T."/>
            <person name="Vuong H."/>
            <person name="Weaver B."/>
            <person name="Ciecko A."/>
            <person name="Tallon L."/>
            <person name="Jackson J."/>
            <person name="Pai G."/>
            <person name="Aken S.V."/>
            <person name="Utterback T."/>
            <person name="Reidmuller S."/>
            <person name="Feldblyum T."/>
            <person name="Hsiao J."/>
            <person name="Zismann V."/>
            <person name="Iobst S."/>
            <person name="de Vazeille A.R."/>
            <person name="Buell C.R."/>
            <person name="Ying K."/>
            <person name="Li Y."/>
            <person name="Lu T."/>
            <person name="Huang Y."/>
            <person name="Zhao Q."/>
            <person name="Feng Q."/>
            <person name="Zhang L."/>
            <person name="Zhu J."/>
            <person name="Weng Q."/>
            <person name="Mu J."/>
            <person name="Lu Y."/>
            <person name="Fan D."/>
            <person name="Liu Y."/>
            <person name="Guan J."/>
            <person name="Zhang Y."/>
            <person name="Yu S."/>
            <person name="Liu X."/>
            <person name="Zhang Y."/>
            <person name="Hong G."/>
            <person name="Han B."/>
            <person name="Choisne N."/>
            <person name="Demange N."/>
            <person name="Orjeda G."/>
            <person name="Samain S."/>
            <person name="Cattolico L."/>
            <person name="Pelletier E."/>
            <person name="Couloux A."/>
            <person name="Segurens B."/>
            <person name="Wincker P."/>
            <person name="D'Hont A."/>
            <person name="Scarpelli C."/>
            <person name="Weissenbach J."/>
            <person name="Salanoubat M."/>
            <person name="Quetier F."/>
            <person name="Yu Y."/>
            <person name="Kim H.R."/>
            <person name="Rambo T."/>
            <person name="Currie J."/>
            <person name="Collura K."/>
            <person name="Luo M."/>
            <person name="Yang T."/>
            <person name="Ammiraju J.S.S."/>
            <person name="Engler F."/>
            <person name="Soderlund C."/>
            <person name="Wing R.A."/>
            <person name="Palmer L.E."/>
            <person name="de la Bastide M."/>
            <person name="Spiegel L."/>
            <person name="Nascimento L."/>
            <person name="Zutavern T."/>
            <person name="O'Shaughnessy A."/>
            <person name="Dike S."/>
            <person name="Dedhia N."/>
            <person name="Preston R."/>
            <person name="Balija V."/>
            <person name="McCombie W.R."/>
            <person name="Chow T."/>
            <person name="Chen H."/>
            <person name="Chung M."/>
            <person name="Chen C."/>
            <person name="Shaw J."/>
            <person name="Wu H."/>
            <person name="Hsiao K."/>
            <person name="Chao Y."/>
            <person name="Chu M."/>
            <person name="Cheng C."/>
            <person name="Hour A."/>
            <person name="Lee P."/>
            <person name="Lin S."/>
            <person name="Lin Y."/>
            <person name="Liou J."/>
            <person name="Liu S."/>
            <person name="Hsing Y."/>
            <person name="Raghuvanshi S."/>
            <person name="Mohanty A."/>
            <person name="Bharti A.K."/>
            <person name="Gaur A."/>
            <person name="Gupta V."/>
            <person name="Kumar D."/>
            <person name="Ravi V."/>
            <person name="Vij S."/>
            <person name="Kapur A."/>
            <person name="Khurana P."/>
            <person name="Khurana P."/>
            <person name="Khurana J.P."/>
            <person name="Tyagi A.K."/>
            <person name="Gaikwad K."/>
            <person name="Singh A."/>
            <person name="Dalal V."/>
            <person name="Srivastava S."/>
            <person name="Dixit A."/>
            <person name="Pal A.K."/>
            <person name="Ghazi I.A."/>
            <person name="Yadav M."/>
            <person name="Pandit A."/>
            <person name="Bhargava A."/>
            <person name="Sureshbabu K."/>
            <person name="Batra K."/>
            <person name="Sharma T.R."/>
            <person name="Mohapatra T."/>
            <person name="Singh N.K."/>
            <person name="Messing J."/>
            <person name="Nelson A.B."/>
            <person name="Fuks G."/>
            <person name="Kavchok S."/>
            <person name="Keizer G."/>
            <person name="Linton E."/>
            <person name="Llaca V."/>
            <person name="Song R."/>
            <person name="Tanyolac B."/>
            <person name="Young S."/>
            <person name="Ho-Il K."/>
            <person name="Hahn J.H."/>
            <person name="Sangsakoo G."/>
            <person name="Vanavichit A."/>
            <person name="de Mattos Luiz.A.T."/>
            <person name="Zimmer P.D."/>
            <person name="Malone G."/>
            <person name="Dellagostin O."/>
            <person name="de Oliveira A.C."/>
            <person name="Bevan M."/>
            <person name="Bancroft I."/>
            <person name="Minx P."/>
            <person name="Cordum H."/>
            <person name="Wilson R."/>
            <person name="Cheng Z."/>
            <person name="Jin W."/>
            <person name="Jiang J."/>
            <person name="Leong S.A."/>
            <person name="Iwama H."/>
            <person name="Gojobori T."/>
            <person name="Itoh T."/>
            <person name="Niimura Y."/>
            <person name="Fujii Y."/>
            <person name="Habara T."/>
            <person name="Sakai H."/>
            <person name="Sato Y."/>
            <person name="Wilson G."/>
            <person name="Kumar K."/>
            <person name="McCouch S."/>
            <person name="Juretic N."/>
            <person name="Hoen D."/>
            <person name="Wright S."/>
            <person name="Bruskiewich R."/>
            <person name="Bureau T."/>
            <person name="Miyao A."/>
            <person name="Hirochika H."/>
            <person name="Nishikawa T."/>
            <person name="Kadowaki K."/>
            <person name="Sugiura M."/>
            <person name="Burr B."/>
            <person name="Sasaki T."/>
        </authorList>
    </citation>
    <scope>NUCLEOTIDE SEQUENCE [LARGE SCALE GENOMIC DNA]</scope>
    <source>
        <strain evidence="3">cv. Nipponbare</strain>
    </source>
</reference>
<protein>
    <submittedName>
        <fullName evidence="2">Uncharacterized protein</fullName>
    </submittedName>
</protein>
<evidence type="ECO:0000313" key="3">
    <source>
        <dbReference type="Proteomes" id="UP000000763"/>
    </source>
</evidence>
<accession>Q6Z1N8</accession>
<feature type="compositionally biased region" description="Low complexity" evidence="1">
    <location>
        <begin position="10"/>
        <end position="26"/>
    </location>
</feature>
<dbReference type="Proteomes" id="UP000000763">
    <property type="component" value="Chromosome 8"/>
</dbReference>
<organism evidence="2 3">
    <name type="scientific">Oryza sativa subsp. japonica</name>
    <name type="common">Rice</name>
    <dbReference type="NCBI Taxonomy" id="39947"/>
    <lineage>
        <taxon>Eukaryota</taxon>
        <taxon>Viridiplantae</taxon>
        <taxon>Streptophyta</taxon>
        <taxon>Embryophyta</taxon>
        <taxon>Tracheophyta</taxon>
        <taxon>Spermatophyta</taxon>
        <taxon>Magnoliopsida</taxon>
        <taxon>Liliopsida</taxon>
        <taxon>Poales</taxon>
        <taxon>Poaceae</taxon>
        <taxon>BOP clade</taxon>
        <taxon>Oryzoideae</taxon>
        <taxon>Oryzeae</taxon>
        <taxon>Oryzinae</taxon>
        <taxon>Oryza</taxon>
        <taxon>Oryza sativa</taxon>
    </lineage>
</organism>
<evidence type="ECO:0000256" key="1">
    <source>
        <dbReference type="SAM" id="MobiDB-lite"/>
    </source>
</evidence>
<reference evidence="3" key="2">
    <citation type="journal article" date="2008" name="Nucleic Acids Res.">
        <title>The rice annotation project database (RAP-DB): 2008 update.</title>
        <authorList>
            <consortium name="The rice annotation project (RAP)"/>
        </authorList>
    </citation>
    <scope>GENOME REANNOTATION</scope>
    <source>
        <strain evidence="3">cv. Nipponbare</strain>
    </source>
</reference>
<name>Q6Z1N8_ORYSJ</name>
<dbReference type="EMBL" id="AP005411">
    <property type="protein sequence ID" value="BAD10345.1"/>
    <property type="molecule type" value="Genomic_DNA"/>
</dbReference>
<feature type="region of interest" description="Disordered" evidence="1">
    <location>
        <begin position="1"/>
        <end position="32"/>
    </location>
</feature>
<gene>
    <name evidence="2" type="primary">OSJNBa0044E16.31</name>
</gene>
<dbReference type="AlphaFoldDB" id="Q6Z1N8"/>
<sequence length="91" mass="10541">MAAAEEEETAAGSWRSSSSRSSSRSSTPYHHSDLRSMTAKYNIDTHPYEHMHVYLIHPILMSIFEDWASKSWRLTRSHHRCLAVDGDLRCY</sequence>